<dbReference type="Pfam" id="PF00149">
    <property type="entry name" value="Metallophos"/>
    <property type="match status" value="1"/>
</dbReference>
<evidence type="ECO:0000313" key="6">
    <source>
        <dbReference type="Proteomes" id="UP000240912"/>
    </source>
</evidence>
<dbReference type="InterPro" id="IPR029052">
    <property type="entry name" value="Metallo-depent_PP-like"/>
</dbReference>
<evidence type="ECO:0000259" key="2">
    <source>
        <dbReference type="Pfam" id="PF00149"/>
    </source>
</evidence>
<dbReference type="InterPro" id="IPR032288">
    <property type="entry name" value="Metallophos_C"/>
</dbReference>
<evidence type="ECO:0000313" key="5">
    <source>
        <dbReference type="EMBL" id="PST81597.1"/>
    </source>
</evidence>
<organism evidence="5 6">
    <name type="scientific">Pedobacter yulinensis</name>
    <dbReference type="NCBI Taxonomy" id="2126353"/>
    <lineage>
        <taxon>Bacteria</taxon>
        <taxon>Pseudomonadati</taxon>
        <taxon>Bacteroidota</taxon>
        <taxon>Sphingobacteriia</taxon>
        <taxon>Sphingobacteriales</taxon>
        <taxon>Sphingobacteriaceae</taxon>
        <taxon>Pedobacter</taxon>
    </lineage>
</organism>
<dbReference type="RefSeq" id="WP_107217750.1">
    <property type="nucleotide sequence ID" value="NZ_KZ686274.1"/>
</dbReference>
<reference evidence="5 6" key="1">
    <citation type="submission" date="2018-03" db="EMBL/GenBank/DDBJ databases">
        <authorList>
            <person name="Keele B.F."/>
        </authorList>
    </citation>
    <scope>NUCLEOTIDE SEQUENCE [LARGE SCALE GENOMIC DNA]</scope>
    <source>
        <strain evidence="5 6">YL28-9</strain>
    </source>
</reference>
<evidence type="ECO:0000259" key="3">
    <source>
        <dbReference type="Pfam" id="PF16370"/>
    </source>
</evidence>
<dbReference type="OrthoDB" id="1776264at2"/>
<feature type="domain" description="Calcineurin-like phosphoesterase C-terminal" evidence="3">
    <location>
        <begin position="319"/>
        <end position="464"/>
    </location>
</feature>
<accession>A0A2T3HGN5</accession>
<comment type="caution">
    <text evidence="5">The sequence shown here is derived from an EMBL/GenBank/DDBJ whole genome shotgun (WGS) entry which is preliminary data.</text>
</comment>
<name>A0A2T3HGN5_9SPHI</name>
<dbReference type="InterPro" id="IPR051918">
    <property type="entry name" value="STPP_CPPED1"/>
</dbReference>
<dbReference type="EMBL" id="PYLS01000010">
    <property type="protein sequence ID" value="PST81597.1"/>
    <property type="molecule type" value="Genomic_DNA"/>
</dbReference>
<dbReference type="Pfam" id="PF16370">
    <property type="entry name" value="MetallophosC"/>
    <property type="match status" value="1"/>
</dbReference>
<dbReference type="Proteomes" id="UP000240912">
    <property type="component" value="Unassembled WGS sequence"/>
</dbReference>
<dbReference type="Gene3D" id="3.60.21.10">
    <property type="match status" value="1"/>
</dbReference>
<dbReference type="AlphaFoldDB" id="A0A2T3HGN5"/>
<keyword evidence="6" id="KW-1185">Reference proteome</keyword>
<dbReference type="PANTHER" id="PTHR43143">
    <property type="entry name" value="METALLOPHOSPHOESTERASE, CALCINEURIN SUPERFAMILY"/>
    <property type="match status" value="1"/>
</dbReference>
<dbReference type="PANTHER" id="PTHR43143:SF1">
    <property type="entry name" value="SERINE_THREONINE-PROTEIN PHOSPHATASE CPPED1"/>
    <property type="match status" value="1"/>
</dbReference>
<evidence type="ECO:0000256" key="1">
    <source>
        <dbReference type="SAM" id="SignalP"/>
    </source>
</evidence>
<keyword evidence="1" id="KW-0732">Signal</keyword>
<dbReference type="GO" id="GO:0016787">
    <property type="term" value="F:hydrolase activity"/>
    <property type="evidence" value="ECO:0007669"/>
    <property type="project" value="InterPro"/>
</dbReference>
<dbReference type="SUPFAM" id="SSF56300">
    <property type="entry name" value="Metallo-dependent phosphatases"/>
    <property type="match status" value="1"/>
</dbReference>
<protein>
    <submittedName>
        <fullName evidence="5">Metallophosphoesterase</fullName>
    </submittedName>
</protein>
<feature type="domain" description="Calcineurin-like phosphoesterase N-terminal" evidence="4">
    <location>
        <begin position="37"/>
        <end position="110"/>
    </location>
</feature>
<feature type="domain" description="Calcineurin-like phosphoesterase" evidence="2">
    <location>
        <begin position="162"/>
        <end position="307"/>
    </location>
</feature>
<sequence>MKRRTFIQRLGLLSGSAFISLNSSAFAGLERAATIQGRVSAGGRGIAGVSVSDGYTVVRTDAQGKYSLKPHEQASFVFISTPAGYEFKTDYNLARQYDTLGVRNAYDFNLTQLKRNDDRHNFLIWADPQVKTKADVQEMMATSVPDVQELVRSMGNIPVHGIAVGDLVWDNHALFADYNEAVKQMGIPFFQALGNHDMDYRQGGDETSDKTFKQQFGPTYYSFNRGKAHYVVFDDVRYLGVERTYDGYISEQQLSWLEQDLKTVPKDNLLFICLHIPVHNSVKNNKALYALLEGYKNVHILSGHTHYSRNVQISENIYEHNHGTVCGAWWTGPVCSDGSPRGYGVYEVNGKNVKWYYKGTGLPKTHQVSLDVERTAKQVRLIANVWNYDPQWKVEYLADGRKMGNMEMTKGFDPECVRLYRGQDMPKKRPFVEPHRTEHLFLAQLPASVKNVEVVVTDRFGEKYKIKKDV</sequence>
<dbReference type="InterPro" id="IPR004843">
    <property type="entry name" value="Calcineurin-like_PHP"/>
</dbReference>
<gene>
    <name evidence="5" type="ORF">C7T94_19130</name>
</gene>
<dbReference type="InterPro" id="IPR032285">
    <property type="entry name" value="Metallophos_N"/>
</dbReference>
<evidence type="ECO:0000259" key="4">
    <source>
        <dbReference type="Pfam" id="PF16371"/>
    </source>
</evidence>
<feature type="signal peptide" evidence="1">
    <location>
        <begin position="1"/>
        <end position="27"/>
    </location>
</feature>
<feature type="chain" id="PRO_5015591520" evidence="1">
    <location>
        <begin position="28"/>
        <end position="470"/>
    </location>
</feature>
<dbReference type="Pfam" id="PF16371">
    <property type="entry name" value="MetallophosN"/>
    <property type="match status" value="1"/>
</dbReference>
<proteinExistence type="predicted"/>